<keyword evidence="2" id="KW-1185">Reference proteome</keyword>
<accession>A0A151PF75</accession>
<dbReference type="EMBL" id="AKHW03000422">
    <property type="protein sequence ID" value="KYO47425.1"/>
    <property type="molecule type" value="Genomic_DNA"/>
</dbReference>
<protein>
    <submittedName>
        <fullName evidence="1">Uncharacterized protein</fullName>
    </submittedName>
</protein>
<evidence type="ECO:0000313" key="1">
    <source>
        <dbReference type="EMBL" id="KYO47425.1"/>
    </source>
</evidence>
<sequence length="83" mass="8384">MVLLGGLGAVQPGGLGVCLFFECSSFIRSKSLRTGSGCSTCPSQSLGHQQWGSASGGDLALLPDGKISSIGLSFKYSQVLGSS</sequence>
<dbReference type="Proteomes" id="UP000050525">
    <property type="component" value="Unassembled WGS sequence"/>
</dbReference>
<evidence type="ECO:0000313" key="2">
    <source>
        <dbReference type="Proteomes" id="UP000050525"/>
    </source>
</evidence>
<gene>
    <name evidence="1" type="ORF">Y1Q_0001222</name>
</gene>
<comment type="caution">
    <text evidence="1">The sequence shown here is derived from an EMBL/GenBank/DDBJ whole genome shotgun (WGS) entry which is preliminary data.</text>
</comment>
<proteinExistence type="predicted"/>
<name>A0A151PF75_ALLMI</name>
<dbReference type="AlphaFoldDB" id="A0A151PF75"/>
<organism evidence="1 2">
    <name type="scientific">Alligator mississippiensis</name>
    <name type="common">American alligator</name>
    <dbReference type="NCBI Taxonomy" id="8496"/>
    <lineage>
        <taxon>Eukaryota</taxon>
        <taxon>Metazoa</taxon>
        <taxon>Chordata</taxon>
        <taxon>Craniata</taxon>
        <taxon>Vertebrata</taxon>
        <taxon>Euteleostomi</taxon>
        <taxon>Archelosauria</taxon>
        <taxon>Archosauria</taxon>
        <taxon>Crocodylia</taxon>
        <taxon>Alligatoridae</taxon>
        <taxon>Alligatorinae</taxon>
        <taxon>Alligator</taxon>
    </lineage>
</organism>
<reference evidence="1 2" key="1">
    <citation type="journal article" date="2012" name="Genome Biol.">
        <title>Sequencing three crocodilian genomes to illuminate the evolution of archosaurs and amniotes.</title>
        <authorList>
            <person name="St John J.A."/>
            <person name="Braun E.L."/>
            <person name="Isberg S.R."/>
            <person name="Miles L.G."/>
            <person name="Chong A.Y."/>
            <person name="Gongora J."/>
            <person name="Dalzell P."/>
            <person name="Moran C."/>
            <person name="Bed'hom B."/>
            <person name="Abzhanov A."/>
            <person name="Burgess S.C."/>
            <person name="Cooksey A.M."/>
            <person name="Castoe T.A."/>
            <person name="Crawford N.G."/>
            <person name="Densmore L.D."/>
            <person name="Drew J.C."/>
            <person name="Edwards S.V."/>
            <person name="Faircloth B.C."/>
            <person name="Fujita M.K."/>
            <person name="Greenwold M.J."/>
            <person name="Hoffmann F.G."/>
            <person name="Howard J.M."/>
            <person name="Iguchi T."/>
            <person name="Janes D.E."/>
            <person name="Khan S.Y."/>
            <person name="Kohno S."/>
            <person name="de Koning A.J."/>
            <person name="Lance S.L."/>
            <person name="McCarthy F.M."/>
            <person name="McCormack J.E."/>
            <person name="Merchant M.E."/>
            <person name="Peterson D.G."/>
            <person name="Pollock D.D."/>
            <person name="Pourmand N."/>
            <person name="Raney B.J."/>
            <person name="Roessler K.A."/>
            <person name="Sanford J.R."/>
            <person name="Sawyer R.H."/>
            <person name="Schmidt C.J."/>
            <person name="Triplett E.W."/>
            <person name="Tuberville T.D."/>
            <person name="Venegas-Anaya M."/>
            <person name="Howard J.T."/>
            <person name="Jarvis E.D."/>
            <person name="Guillette L.J.Jr."/>
            <person name="Glenn T.C."/>
            <person name="Green R.E."/>
            <person name="Ray D.A."/>
        </authorList>
    </citation>
    <scope>NUCLEOTIDE SEQUENCE [LARGE SCALE GENOMIC DNA]</scope>
    <source>
        <strain evidence="1">KSC_2009_1</strain>
    </source>
</reference>